<evidence type="ECO:0000256" key="1">
    <source>
        <dbReference type="SAM" id="Phobius"/>
    </source>
</evidence>
<comment type="caution">
    <text evidence="3">The sequence shown here is derived from an EMBL/GenBank/DDBJ whole genome shotgun (WGS) entry which is preliminary data.</text>
</comment>
<feature type="domain" description="DotM C-terminal cytoplasmic" evidence="2">
    <location>
        <begin position="184"/>
        <end position="375"/>
    </location>
</feature>
<evidence type="ECO:0000259" key="2">
    <source>
        <dbReference type="Pfam" id="PF23127"/>
    </source>
</evidence>
<dbReference type="Proteomes" id="UP000321287">
    <property type="component" value="Unassembled WGS sequence"/>
</dbReference>
<name>A0AAN4U3R8_9PROT</name>
<accession>A0AAN4U3R8</accession>
<keyword evidence="1" id="KW-0472">Membrane</keyword>
<protein>
    <recommendedName>
        <fullName evidence="2">DotM C-terminal cytoplasmic domain-containing protein</fullName>
    </recommendedName>
</protein>
<proteinExistence type="predicted"/>
<dbReference type="InterPro" id="IPR056464">
    <property type="entry name" value="DotM_C"/>
</dbReference>
<keyword evidence="1" id="KW-1133">Transmembrane helix</keyword>
<evidence type="ECO:0000313" key="3">
    <source>
        <dbReference type="EMBL" id="GEL54838.1"/>
    </source>
</evidence>
<gene>
    <name evidence="3" type="ORF">ABO01nite_28450</name>
</gene>
<dbReference type="RefSeq" id="WP_146926790.1">
    <property type="nucleotide sequence ID" value="NZ_BAPU01000060.1"/>
</dbReference>
<evidence type="ECO:0000313" key="4">
    <source>
        <dbReference type="Proteomes" id="UP000321287"/>
    </source>
</evidence>
<keyword evidence="1" id="KW-0812">Transmembrane</keyword>
<feature type="transmembrane region" description="Helical" evidence="1">
    <location>
        <begin position="12"/>
        <end position="35"/>
    </location>
</feature>
<sequence length="391" mass="42482">MIGQGTDGGDRSAQIAFGILLLAVAIGAIVIMAWIRFHAQMATELIALRHAELQAAIPFSSWAHRLDIAVMQRAPQDMSATTLWTVLSLTGGVYRPLAAGILGLCTLLCFLRAANTRFPGSYDHAALQRELARTHPIGAAWVGRKLPPKNIEPQAQLVPLDPPLTPAEFLARYAVAEGSFREMQAEHALGAQCGRPWQGVVNASTLAQALALVFALHEDLRGSEAQDLLGALSLSVPHRKRDALEGPSAALPIPGSFSRMIRRRLGKEEPLRQRIDALGTTHGFETGILLTLLQKARLRGGLLNPGMFSAIQFYDRSLWLVLQAATFPRENGNWWEMSTTLCVESAGAIAHWQSECEADTALSTPVVARPLQMLRQIASHRTPDLVEGAQP</sequence>
<reference evidence="3 4" key="1">
    <citation type="submission" date="2019-07" db="EMBL/GenBank/DDBJ databases">
        <title>Whole genome shotgun sequence of Asaia bogorensis NBRC 16594.</title>
        <authorList>
            <person name="Hosoyama A."/>
            <person name="Uohara A."/>
            <person name="Ohji S."/>
            <person name="Ichikawa N."/>
        </authorList>
    </citation>
    <scope>NUCLEOTIDE SEQUENCE [LARGE SCALE GENOMIC DNA]</scope>
    <source>
        <strain evidence="3 4">NBRC 16594</strain>
    </source>
</reference>
<dbReference type="AlphaFoldDB" id="A0AAN4U3R8"/>
<keyword evidence="4" id="KW-1185">Reference proteome</keyword>
<dbReference type="EMBL" id="BJVS01000010">
    <property type="protein sequence ID" value="GEL54838.1"/>
    <property type="molecule type" value="Genomic_DNA"/>
</dbReference>
<organism evidence="3 4">
    <name type="scientific">Asaia bogorensis NBRC 16594</name>
    <dbReference type="NCBI Taxonomy" id="1231624"/>
    <lineage>
        <taxon>Bacteria</taxon>
        <taxon>Pseudomonadati</taxon>
        <taxon>Pseudomonadota</taxon>
        <taxon>Alphaproteobacteria</taxon>
        <taxon>Acetobacterales</taxon>
        <taxon>Acetobacteraceae</taxon>
        <taxon>Asaia</taxon>
    </lineage>
</organism>
<dbReference type="Pfam" id="PF23127">
    <property type="entry name" value="DotM_C"/>
    <property type="match status" value="1"/>
</dbReference>